<dbReference type="EMBL" id="CP000633">
    <property type="protein sequence ID" value="ACM37157.1"/>
    <property type="molecule type" value="Genomic_DNA"/>
</dbReference>
<keyword evidence="2" id="KW-1185">Reference proteome</keyword>
<proteinExistence type="predicted"/>
<accession>B9JYC7</accession>
<sequence length="119" mass="13021">MSWACHRTGKIDRTKPQSMTADVRAEFAAFGAVVAAADDDVEEDFDPVAACNWESLMAFLACDTQWRVVGVGLGGMIWIGLDYSACDVVFRRGKYADPVWADLRVMEEAALPVLNSGDE</sequence>
<evidence type="ECO:0000313" key="2">
    <source>
        <dbReference type="Proteomes" id="UP000001596"/>
    </source>
</evidence>
<dbReference type="KEGG" id="avi:Avi_2990"/>
<dbReference type="HOGENOM" id="CLU_2056376_0_0_5"/>
<dbReference type="eggNOG" id="ENOG502ZZQA">
    <property type="taxonomic scope" value="Bacteria"/>
</dbReference>
<dbReference type="InterPro" id="IPR014915">
    <property type="entry name" value="Phage_TLS_TfmB"/>
</dbReference>
<dbReference type="Pfam" id="PF08809">
    <property type="entry name" value="DUF1799"/>
    <property type="match status" value="1"/>
</dbReference>
<dbReference type="Proteomes" id="UP000001596">
    <property type="component" value="Chromosome 1"/>
</dbReference>
<reference evidence="1 2" key="1">
    <citation type="journal article" date="2009" name="J. Bacteriol.">
        <title>Genome sequences of three Agrobacterium biovars help elucidate the evolution of multichromosome genomes in bacteria.</title>
        <authorList>
            <person name="Slater S.C."/>
            <person name="Goldman B.S."/>
            <person name="Goodner B."/>
            <person name="Setubal J.C."/>
            <person name="Farrand S.K."/>
            <person name="Nester E.W."/>
            <person name="Burr T.J."/>
            <person name="Banta L."/>
            <person name="Dickerman A.W."/>
            <person name="Paulsen I."/>
            <person name="Otten L."/>
            <person name="Suen G."/>
            <person name="Welch R."/>
            <person name="Almeida N.F."/>
            <person name="Arnold F."/>
            <person name="Burton O.T."/>
            <person name="Du Z."/>
            <person name="Ewing A."/>
            <person name="Godsy E."/>
            <person name="Heisel S."/>
            <person name="Houmiel K.L."/>
            <person name="Jhaveri J."/>
            <person name="Lu J."/>
            <person name="Miller N.M."/>
            <person name="Norton S."/>
            <person name="Chen Q."/>
            <person name="Phoolcharoen W."/>
            <person name="Ohlin V."/>
            <person name="Ondrusek D."/>
            <person name="Pride N."/>
            <person name="Stricklin S.L."/>
            <person name="Sun J."/>
            <person name="Wheeler C."/>
            <person name="Wilson L."/>
            <person name="Zhu H."/>
            <person name="Wood D.W."/>
        </authorList>
    </citation>
    <scope>NUCLEOTIDE SEQUENCE [LARGE SCALE GENOMIC DNA]</scope>
    <source>
        <strain evidence="2">S4 / ATCC BAA-846</strain>
    </source>
</reference>
<name>B9JYC7_ALLAM</name>
<protein>
    <recommendedName>
        <fullName evidence="3">DUF1799 domain-containing protein</fullName>
    </recommendedName>
</protein>
<gene>
    <name evidence="1" type="ordered locus">Avi_2990</name>
</gene>
<organism evidence="1 2">
    <name type="scientific">Allorhizobium ampelinum (strain ATCC BAA-846 / DSM 112012 / S4)</name>
    <name type="common">Agrobacterium vitis (strain S4)</name>
    <dbReference type="NCBI Taxonomy" id="311402"/>
    <lineage>
        <taxon>Bacteria</taxon>
        <taxon>Pseudomonadati</taxon>
        <taxon>Pseudomonadota</taxon>
        <taxon>Alphaproteobacteria</taxon>
        <taxon>Hyphomicrobiales</taxon>
        <taxon>Rhizobiaceae</taxon>
        <taxon>Rhizobium/Agrobacterium group</taxon>
        <taxon>Allorhizobium</taxon>
        <taxon>Allorhizobium ampelinum</taxon>
    </lineage>
</organism>
<evidence type="ECO:0000313" key="1">
    <source>
        <dbReference type="EMBL" id="ACM37157.1"/>
    </source>
</evidence>
<dbReference type="AlphaFoldDB" id="B9JYC7"/>
<dbReference type="STRING" id="311402.Avi_2990"/>
<evidence type="ECO:0008006" key="3">
    <source>
        <dbReference type="Google" id="ProtNLM"/>
    </source>
</evidence>